<dbReference type="Proteomes" id="UP000176603">
    <property type="component" value="Unassembled WGS sequence"/>
</dbReference>
<comment type="similarity">
    <text evidence="2">Belongs to the adenylyl cyclase class-3 family.</text>
</comment>
<sequence>MKPRSSSSMRPLLVGGIVGVLGALGFLSGALGSWSDRATDRFYLPRAPDSSIVIVAIDDASITRIGRWPWDRAVHADLVRKLKDAGAIVIGYDVNFPEPQDDENDSALAESLRDAARVVLPIELSLVLRADGITYDPKSVVVSISRLAGAAARTGHANPSPDPDGVVRRVPLQVRDPEGASSVSAFALEIARLAERAPAIETIPQDRLGRTLINFPGPSRQTFTTIAAADVLQGGADASALNGKIVLVGSTAPDLHDEQIVSTSYGVPMPGVEIHASLLDTLLSRRWLQAVPSWAMAAILLALGLFVGFLIPKIRARWSGLIFAGIWLGILVSAFLAFDRGWVVDVVWPTLVLGVGYAGVTLERRLAAERERRELKTAFSRYVSSSVVESILKDPSKLKLGGERRKMSVLFSDIRGFTTISEGLKPEQLVEVLNRYLNRMTEIVFTSEGVLDKYIGDAVMAFWNAPFDQPDHALKAVRTAVAMQGALAEMNASKAFGSLDLHIGLGVNTGDMVVGNVGGTQRFDYTVIGDNVNLASRLESLTKEYGVGIIITDATRKELGKEILVRSLDKVAVKGKKEPVLICEAMEIASGASKDLKTLARDFEAALDQYFSRDFAGVVVSCNAILSKHPNDVPSKNLRERAKHFIEEPPPGDWVGTWVYTKK</sequence>
<reference evidence="9 10" key="1">
    <citation type="journal article" date="2016" name="Nat. Commun.">
        <title>Thousands of microbial genomes shed light on interconnected biogeochemical processes in an aquifer system.</title>
        <authorList>
            <person name="Anantharaman K."/>
            <person name="Brown C.T."/>
            <person name="Hug L.A."/>
            <person name="Sharon I."/>
            <person name="Castelle C.J."/>
            <person name="Probst A.J."/>
            <person name="Thomas B.C."/>
            <person name="Singh A."/>
            <person name="Wilkins M.J."/>
            <person name="Karaoz U."/>
            <person name="Brodie E.L."/>
            <person name="Williams K.H."/>
            <person name="Hubbard S.S."/>
            <person name="Banfield J.F."/>
        </authorList>
    </citation>
    <scope>NUCLEOTIDE SEQUENCE [LARGE SCALE GENOMIC DNA]</scope>
</reference>
<dbReference type="InterPro" id="IPR050697">
    <property type="entry name" value="Adenylyl/Guanylyl_Cyclase_3/4"/>
</dbReference>
<feature type="transmembrane region" description="Helical" evidence="7">
    <location>
        <begin position="318"/>
        <end position="336"/>
    </location>
</feature>
<evidence type="ECO:0000256" key="2">
    <source>
        <dbReference type="ARBA" id="ARBA00005381"/>
    </source>
</evidence>
<dbReference type="EMBL" id="MGEH01000019">
    <property type="protein sequence ID" value="OGL79015.1"/>
    <property type="molecule type" value="Genomic_DNA"/>
</dbReference>
<evidence type="ECO:0000259" key="8">
    <source>
        <dbReference type="PROSITE" id="PS50125"/>
    </source>
</evidence>
<evidence type="ECO:0000256" key="7">
    <source>
        <dbReference type="SAM" id="Phobius"/>
    </source>
</evidence>
<keyword evidence="6 7" id="KW-0472">Membrane</keyword>
<dbReference type="InterPro" id="IPR029787">
    <property type="entry name" value="Nucleotide_cyclase"/>
</dbReference>
<dbReference type="Pfam" id="PF05226">
    <property type="entry name" value="CHASE2"/>
    <property type="match status" value="1"/>
</dbReference>
<evidence type="ECO:0000256" key="6">
    <source>
        <dbReference type="ARBA" id="ARBA00023136"/>
    </source>
</evidence>
<comment type="subcellular location">
    <subcellularLocation>
        <location evidence="1">Cell envelope</location>
    </subcellularLocation>
</comment>
<dbReference type="SMART" id="SM01080">
    <property type="entry name" value="CHASE2"/>
    <property type="match status" value="1"/>
</dbReference>
<accession>A0A1F7UL98</accession>
<keyword evidence="4 7" id="KW-0812">Transmembrane</keyword>
<dbReference type="SMART" id="SM00044">
    <property type="entry name" value="CYCc"/>
    <property type="match status" value="1"/>
</dbReference>
<dbReference type="PROSITE" id="PS50125">
    <property type="entry name" value="GUANYLATE_CYCLASE_2"/>
    <property type="match status" value="1"/>
</dbReference>
<dbReference type="GO" id="GO:0006171">
    <property type="term" value="P:cAMP biosynthetic process"/>
    <property type="evidence" value="ECO:0007669"/>
    <property type="project" value="TreeGrafter"/>
</dbReference>
<dbReference type="GO" id="GO:0030313">
    <property type="term" value="C:cell envelope"/>
    <property type="evidence" value="ECO:0007669"/>
    <property type="project" value="UniProtKB-SubCell"/>
</dbReference>
<feature type="domain" description="Guanylate cyclase" evidence="8">
    <location>
        <begin position="408"/>
        <end position="539"/>
    </location>
</feature>
<evidence type="ECO:0000256" key="1">
    <source>
        <dbReference type="ARBA" id="ARBA00004196"/>
    </source>
</evidence>
<dbReference type="Gene3D" id="3.30.70.1230">
    <property type="entry name" value="Nucleotide cyclase"/>
    <property type="match status" value="1"/>
</dbReference>
<comment type="caution">
    <text evidence="9">The sequence shown here is derived from an EMBL/GenBank/DDBJ whole genome shotgun (WGS) entry which is preliminary data.</text>
</comment>
<dbReference type="STRING" id="1802399.A3E39_03655"/>
<feature type="transmembrane region" description="Helical" evidence="7">
    <location>
        <begin position="291"/>
        <end position="311"/>
    </location>
</feature>
<dbReference type="CDD" id="cd07302">
    <property type="entry name" value="CHD"/>
    <property type="match status" value="1"/>
</dbReference>
<dbReference type="SUPFAM" id="SSF55073">
    <property type="entry name" value="Nucleotide cyclase"/>
    <property type="match status" value="1"/>
</dbReference>
<organism evidence="9 10">
    <name type="scientific">Candidatus Uhrbacteria bacterium RIFCSPHIGHO2_12_FULL_60_25</name>
    <dbReference type="NCBI Taxonomy" id="1802399"/>
    <lineage>
        <taxon>Bacteria</taxon>
        <taxon>Candidatus Uhriibacteriota</taxon>
    </lineage>
</organism>
<evidence type="ECO:0000313" key="10">
    <source>
        <dbReference type="Proteomes" id="UP000176603"/>
    </source>
</evidence>
<evidence type="ECO:0000313" key="9">
    <source>
        <dbReference type="EMBL" id="OGL79015.1"/>
    </source>
</evidence>
<dbReference type="PANTHER" id="PTHR43081:SF1">
    <property type="entry name" value="ADENYLATE CYCLASE, TERMINAL-DIFFERENTIATION SPECIFIC"/>
    <property type="match status" value="1"/>
</dbReference>
<dbReference type="InterPro" id="IPR001054">
    <property type="entry name" value="A/G_cyclase"/>
</dbReference>
<dbReference type="GO" id="GO:0035556">
    <property type="term" value="P:intracellular signal transduction"/>
    <property type="evidence" value="ECO:0007669"/>
    <property type="project" value="InterPro"/>
</dbReference>
<dbReference type="PANTHER" id="PTHR43081">
    <property type="entry name" value="ADENYLATE CYCLASE, TERMINAL-DIFFERENTIATION SPECIFIC-RELATED"/>
    <property type="match status" value="1"/>
</dbReference>
<protein>
    <recommendedName>
        <fullName evidence="8">Guanylate cyclase domain-containing protein</fullName>
    </recommendedName>
</protein>
<gene>
    <name evidence="9" type="ORF">A3E39_03655</name>
</gene>
<evidence type="ECO:0000256" key="4">
    <source>
        <dbReference type="ARBA" id="ARBA00022692"/>
    </source>
</evidence>
<name>A0A1F7UL98_9BACT</name>
<dbReference type="AlphaFoldDB" id="A0A1F7UL98"/>
<dbReference type="GO" id="GO:0004016">
    <property type="term" value="F:adenylate cyclase activity"/>
    <property type="evidence" value="ECO:0007669"/>
    <property type="project" value="UniProtKB-ARBA"/>
</dbReference>
<dbReference type="FunFam" id="3.30.70.1230:FF:000016">
    <property type="entry name" value="Adenylate/guanylate cyclase domain-containing protein"/>
    <property type="match status" value="1"/>
</dbReference>
<feature type="transmembrane region" description="Helical" evidence="7">
    <location>
        <begin position="342"/>
        <end position="362"/>
    </location>
</feature>
<dbReference type="Pfam" id="PF00211">
    <property type="entry name" value="Guanylate_cyc"/>
    <property type="match status" value="1"/>
</dbReference>
<evidence type="ECO:0000256" key="5">
    <source>
        <dbReference type="ARBA" id="ARBA00022989"/>
    </source>
</evidence>
<keyword evidence="3" id="KW-1003">Cell membrane</keyword>
<keyword evidence="5 7" id="KW-1133">Transmembrane helix</keyword>
<evidence type="ECO:0000256" key="3">
    <source>
        <dbReference type="ARBA" id="ARBA00022475"/>
    </source>
</evidence>
<dbReference type="InterPro" id="IPR007890">
    <property type="entry name" value="CHASE2"/>
</dbReference>
<proteinExistence type="inferred from homology"/>